<proteinExistence type="predicted"/>
<evidence type="ECO:0000313" key="1">
    <source>
        <dbReference type="EMBL" id="PHT36186.1"/>
    </source>
</evidence>
<gene>
    <name evidence="1" type="ORF">CQW23_23886</name>
</gene>
<protein>
    <submittedName>
        <fullName evidence="1">Uncharacterized protein</fullName>
    </submittedName>
</protein>
<accession>A0A2G2VT96</accession>
<reference evidence="2" key="2">
    <citation type="journal article" date="2017" name="J. Anim. Genet.">
        <title>Multiple reference genome sequences of hot pepper reveal the massive evolution of plant disease resistance genes by retroduplication.</title>
        <authorList>
            <person name="Kim S."/>
            <person name="Park J."/>
            <person name="Yeom S.-I."/>
            <person name="Kim Y.-M."/>
            <person name="Seo E."/>
            <person name="Kim K.-T."/>
            <person name="Kim M.-S."/>
            <person name="Lee J.M."/>
            <person name="Cheong K."/>
            <person name="Shin H.-S."/>
            <person name="Kim S.-B."/>
            <person name="Han K."/>
            <person name="Lee J."/>
            <person name="Park M."/>
            <person name="Lee H.-A."/>
            <person name="Lee H.-Y."/>
            <person name="Lee Y."/>
            <person name="Oh S."/>
            <person name="Lee J.H."/>
            <person name="Choi E."/>
            <person name="Choi E."/>
            <person name="Lee S.E."/>
            <person name="Jeon J."/>
            <person name="Kim H."/>
            <person name="Choi G."/>
            <person name="Song H."/>
            <person name="Lee J."/>
            <person name="Lee S.-C."/>
            <person name="Kwon J.-K."/>
            <person name="Lee H.-Y."/>
            <person name="Koo N."/>
            <person name="Hong Y."/>
            <person name="Kim R.W."/>
            <person name="Kang W.-H."/>
            <person name="Huh J.H."/>
            <person name="Kang B.-C."/>
            <person name="Yang T.-J."/>
            <person name="Lee Y.-H."/>
            <person name="Bennetzen J.L."/>
            <person name="Choi D."/>
        </authorList>
    </citation>
    <scope>NUCLEOTIDE SEQUENCE [LARGE SCALE GENOMIC DNA]</scope>
    <source>
        <strain evidence="2">cv. PBC81</strain>
    </source>
</reference>
<organism evidence="1 2">
    <name type="scientific">Capsicum baccatum</name>
    <name type="common">Peruvian pepper</name>
    <dbReference type="NCBI Taxonomy" id="33114"/>
    <lineage>
        <taxon>Eukaryota</taxon>
        <taxon>Viridiplantae</taxon>
        <taxon>Streptophyta</taxon>
        <taxon>Embryophyta</taxon>
        <taxon>Tracheophyta</taxon>
        <taxon>Spermatophyta</taxon>
        <taxon>Magnoliopsida</taxon>
        <taxon>eudicotyledons</taxon>
        <taxon>Gunneridae</taxon>
        <taxon>Pentapetalae</taxon>
        <taxon>asterids</taxon>
        <taxon>lamiids</taxon>
        <taxon>Solanales</taxon>
        <taxon>Solanaceae</taxon>
        <taxon>Solanoideae</taxon>
        <taxon>Capsiceae</taxon>
        <taxon>Capsicum</taxon>
    </lineage>
</organism>
<comment type="caution">
    <text evidence="1">The sequence shown here is derived from an EMBL/GenBank/DDBJ whole genome shotgun (WGS) entry which is preliminary data.</text>
</comment>
<dbReference type="AlphaFoldDB" id="A0A2G2VT96"/>
<keyword evidence="2" id="KW-1185">Reference proteome</keyword>
<reference evidence="1 2" key="1">
    <citation type="journal article" date="2017" name="Genome Biol.">
        <title>New reference genome sequences of hot pepper reveal the massive evolution of plant disease-resistance genes by retroduplication.</title>
        <authorList>
            <person name="Kim S."/>
            <person name="Park J."/>
            <person name="Yeom S.I."/>
            <person name="Kim Y.M."/>
            <person name="Seo E."/>
            <person name="Kim K.T."/>
            <person name="Kim M.S."/>
            <person name="Lee J.M."/>
            <person name="Cheong K."/>
            <person name="Shin H.S."/>
            <person name="Kim S.B."/>
            <person name="Han K."/>
            <person name="Lee J."/>
            <person name="Park M."/>
            <person name="Lee H.A."/>
            <person name="Lee H.Y."/>
            <person name="Lee Y."/>
            <person name="Oh S."/>
            <person name="Lee J.H."/>
            <person name="Choi E."/>
            <person name="Choi E."/>
            <person name="Lee S.E."/>
            <person name="Jeon J."/>
            <person name="Kim H."/>
            <person name="Choi G."/>
            <person name="Song H."/>
            <person name="Lee J."/>
            <person name="Lee S.C."/>
            <person name="Kwon J.K."/>
            <person name="Lee H.Y."/>
            <person name="Koo N."/>
            <person name="Hong Y."/>
            <person name="Kim R.W."/>
            <person name="Kang W.H."/>
            <person name="Huh J.H."/>
            <person name="Kang B.C."/>
            <person name="Yang T.J."/>
            <person name="Lee Y.H."/>
            <person name="Bennetzen J.L."/>
            <person name="Choi D."/>
        </authorList>
    </citation>
    <scope>NUCLEOTIDE SEQUENCE [LARGE SCALE GENOMIC DNA]</scope>
    <source>
        <strain evidence="2">cv. PBC81</strain>
    </source>
</reference>
<evidence type="ECO:0000313" key="2">
    <source>
        <dbReference type="Proteomes" id="UP000224567"/>
    </source>
</evidence>
<dbReference type="EMBL" id="MLFT02000010">
    <property type="protein sequence ID" value="PHT36186.1"/>
    <property type="molecule type" value="Genomic_DNA"/>
</dbReference>
<dbReference type="Proteomes" id="UP000224567">
    <property type="component" value="Unassembled WGS sequence"/>
</dbReference>
<sequence>MVSRPQQISLLRYHRPENKVSVEIGTIVSDNGFRNPESTNDVISNEVIHNLLCDRFVRSDFYPLGEVVNCDKDEPMTIVCGQLNGTNDIHTLSCEGQRGAGVMKLTRRNLKHASLSLALVAFLHVEDAITFHGQPKVTRFQYIFCQHKTMTTPPATAGVEWLLLLLRQ</sequence>
<name>A0A2G2VT96_CAPBA</name>